<evidence type="ECO:0000313" key="4">
    <source>
        <dbReference type="EnsemblMetazoa" id="XP_030829195"/>
    </source>
</evidence>
<reference evidence="4" key="2">
    <citation type="submission" date="2021-01" db="UniProtKB">
        <authorList>
            <consortium name="EnsemblMetazoa"/>
        </authorList>
    </citation>
    <scope>IDENTIFICATION</scope>
</reference>
<dbReference type="AlphaFoldDB" id="A0A7M7N2P2"/>
<organism evidence="4 5">
    <name type="scientific">Strongylocentrotus purpuratus</name>
    <name type="common">Purple sea urchin</name>
    <dbReference type="NCBI Taxonomy" id="7668"/>
    <lineage>
        <taxon>Eukaryota</taxon>
        <taxon>Metazoa</taxon>
        <taxon>Echinodermata</taxon>
        <taxon>Eleutherozoa</taxon>
        <taxon>Echinozoa</taxon>
        <taxon>Echinoidea</taxon>
        <taxon>Euechinoidea</taxon>
        <taxon>Echinacea</taxon>
        <taxon>Camarodonta</taxon>
        <taxon>Echinidea</taxon>
        <taxon>Strongylocentrotidae</taxon>
        <taxon>Strongylocentrotus</taxon>
    </lineage>
</organism>
<dbReference type="Gene3D" id="1.20.5.10">
    <property type="match status" value="1"/>
</dbReference>
<dbReference type="Proteomes" id="UP000007110">
    <property type="component" value="Unassembled WGS sequence"/>
</dbReference>
<dbReference type="RefSeq" id="XP_030829195.1">
    <property type="nucleotide sequence ID" value="XM_030973335.1"/>
</dbReference>
<sequence length="155" mass="16795">MSSYDQLLHQVESLKAENSHLKMELKDNSSQLNKLDSVVGHLQSGKPGMGEDDLRAQITIHGLAMTTAAASATSSSAATSGAGPASSFQVNGGAMLPGKPHSLPTSLGTSGTDGNLRQTKDHFIRHQELERDRFVFVYLFFICICVFLLYYLVHV</sequence>
<dbReference type="SUPFAM" id="SSF58050">
    <property type="entry name" value="N-terminal coiled coil domain from apc"/>
    <property type="match status" value="1"/>
</dbReference>
<evidence type="ECO:0000256" key="2">
    <source>
        <dbReference type="SAM" id="Phobius"/>
    </source>
</evidence>
<dbReference type="GeneID" id="115919459"/>
<feature type="coiled-coil region" evidence="1">
    <location>
        <begin position="4"/>
        <end position="31"/>
    </location>
</feature>
<dbReference type="InParanoid" id="A0A7M7N2P2"/>
<dbReference type="InterPro" id="IPR032038">
    <property type="entry name" value="APC_N"/>
</dbReference>
<keyword evidence="1" id="KW-0175">Coiled coil</keyword>
<name>A0A7M7N2P2_STRPU</name>
<evidence type="ECO:0000313" key="5">
    <source>
        <dbReference type="Proteomes" id="UP000007110"/>
    </source>
</evidence>
<keyword evidence="2" id="KW-1133">Transmembrane helix</keyword>
<keyword evidence="5" id="KW-1185">Reference proteome</keyword>
<evidence type="ECO:0000256" key="1">
    <source>
        <dbReference type="SAM" id="Coils"/>
    </source>
</evidence>
<dbReference type="EnsemblMetazoa" id="XM_030973335">
    <property type="protein sequence ID" value="XP_030829195"/>
    <property type="gene ID" value="LOC115919459"/>
</dbReference>
<dbReference type="InterPro" id="IPR036149">
    <property type="entry name" value="APC_N_sf"/>
</dbReference>
<reference evidence="5" key="1">
    <citation type="submission" date="2015-02" db="EMBL/GenBank/DDBJ databases">
        <title>Genome sequencing for Strongylocentrotus purpuratus.</title>
        <authorList>
            <person name="Murali S."/>
            <person name="Liu Y."/>
            <person name="Vee V."/>
            <person name="English A."/>
            <person name="Wang M."/>
            <person name="Skinner E."/>
            <person name="Han Y."/>
            <person name="Muzny D.M."/>
            <person name="Worley K.C."/>
            <person name="Gibbs R.A."/>
        </authorList>
    </citation>
    <scope>NUCLEOTIDE SEQUENCE</scope>
</reference>
<dbReference type="OMA" id="IHGLAMT"/>
<feature type="transmembrane region" description="Helical" evidence="2">
    <location>
        <begin position="134"/>
        <end position="153"/>
    </location>
</feature>
<dbReference type="OrthoDB" id="6114820at2759"/>
<dbReference type="KEGG" id="spu:115919459"/>
<feature type="domain" description="Adenomatous polyposis coli N-terminal dimerisation" evidence="3">
    <location>
        <begin position="2"/>
        <end position="37"/>
    </location>
</feature>
<keyword evidence="2" id="KW-0472">Membrane</keyword>
<protein>
    <recommendedName>
        <fullName evidence="3">Adenomatous polyposis coli N-terminal dimerisation domain-containing protein</fullName>
    </recommendedName>
</protein>
<dbReference type="Pfam" id="PF16689">
    <property type="entry name" value="APC_N_CC"/>
    <property type="match status" value="1"/>
</dbReference>
<accession>A0A7M7N2P2</accession>
<keyword evidence="2" id="KW-0812">Transmembrane</keyword>
<proteinExistence type="predicted"/>
<evidence type="ECO:0000259" key="3">
    <source>
        <dbReference type="Pfam" id="PF16689"/>
    </source>
</evidence>